<dbReference type="SUPFAM" id="SSF52540">
    <property type="entry name" value="P-loop containing nucleoside triphosphate hydrolases"/>
    <property type="match status" value="1"/>
</dbReference>
<dbReference type="AlphaFoldDB" id="A0A6M3XV90"/>
<reference evidence="1" key="1">
    <citation type="submission" date="2020-03" db="EMBL/GenBank/DDBJ databases">
        <title>The deep terrestrial virosphere.</title>
        <authorList>
            <person name="Holmfeldt K."/>
            <person name="Nilsson E."/>
            <person name="Simone D."/>
            <person name="Lopez-Fernandez M."/>
            <person name="Wu X."/>
            <person name="de Brujin I."/>
            <person name="Lundin D."/>
            <person name="Andersson A."/>
            <person name="Bertilsson S."/>
            <person name="Dopson M."/>
        </authorList>
    </citation>
    <scope>NUCLEOTIDE SEQUENCE</scope>
    <source>
        <strain evidence="1">TM448B02305</strain>
    </source>
</reference>
<organism evidence="1">
    <name type="scientific">viral metagenome</name>
    <dbReference type="NCBI Taxonomy" id="1070528"/>
    <lineage>
        <taxon>unclassified sequences</taxon>
        <taxon>metagenomes</taxon>
        <taxon>organismal metagenomes</taxon>
    </lineage>
</organism>
<dbReference type="Gene3D" id="3.40.50.300">
    <property type="entry name" value="P-loop containing nucleotide triphosphate hydrolases"/>
    <property type="match status" value="1"/>
</dbReference>
<accession>A0A6M3XV90</accession>
<gene>
    <name evidence="1" type="ORF">TM448B02305_0006</name>
</gene>
<proteinExistence type="predicted"/>
<protein>
    <submittedName>
        <fullName evidence="1">Putative ATPase domain containing protein</fullName>
    </submittedName>
</protein>
<dbReference type="InterPro" id="IPR027417">
    <property type="entry name" value="P-loop_NTPase"/>
</dbReference>
<sequence length="263" mass="30157">MLPLAQWKEMIQREPESNDIIKDILPSGSTEYLLICGRSGIGKTNLALYLAFCLATEQPFFSHKTKRTRVGYLAFEGQQRKLLARFDKLSKSFPDPSDFLLVERSLPFKLHNQGITKLTRIIEGLDVVIIDPLRYVVYEDYMKPEPASNFISALKECCAKTGTVAILLHHIRKPDKRIKVHPEDLQYEIKGATEYVDAAVTVLLLERTSQRRNKTGGYGSNPDDRILHFVKVKDAPAEFDPLNLRFNRDTLLFEPITERYDNN</sequence>
<evidence type="ECO:0000313" key="1">
    <source>
        <dbReference type="EMBL" id="QJI01138.1"/>
    </source>
</evidence>
<dbReference type="Pfam" id="PF13481">
    <property type="entry name" value="AAA_25"/>
    <property type="match status" value="1"/>
</dbReference>
<dbReference type="EMBL" id="MT144900">
    <property type="protein sequence ID" value="QJI01138.1"/>
    <property type="molecule type" value="Genomic_DNA"/>
</dbReference>
<name>A0A6M3XV90_9ZZZZ</name>